<accession>A0A8W8IK83</accession>
<dbReference type="Proteomes" id="UP000005408">
    <property type="component" value="Unassembled WGS sequence"/>
</dbReference>
<comment type="similarity">
    <text evidence="1">Belongs to the peptidase S1C family.</text>
</comment>
<dbReference type="PROSITE" id="PS50106">
    <property type="entry name" value="PDZ"/>
    <property type="match status" value="1"/>
</dbReference>
<evidence type="ECO:0000256" key="3">
    <source>
        <dbReference type="ARBA" id="ARBA00022801"/>
    </source>
</evidence>
<keyword evidence="3" id="KW-0378">Hydrolase</keyword>
<dbReference type="InterPro" id="IPR001940">
    <property type="entry name" value="Peptidase_S1C"/>
</dbReference>
<organism evidence="5 6">
    <name type="scientific">Magallana gigas</name>
    <name type="common">Pacific oyster</name>
    <name type="synonym">Crassostrea gigas</name>
    <dbReference type="NCBI Taxonomy" id="29159"/>
    <lineage>
        <taxon>Eukaryota</taxon>
        <taxon>Metazoa</taxon>
        <taxon>Spiralia</taxon>
        <taxon>Lophotrochozoa</taxon>
        <taxon>Mollusca</taxon>
        <taxon>Bivalvia</taxon>
        <taxon>Autobranchia</taxon>
        <taxon>Pteriomorphia</taxon>
        <taxon>Ostreida</taxon>
        <taxon>Ostreoidea</taxon>
        <taxon>Ostreidae</taxon>
        <taxon>Magallana</taxon>
    </lineage>
</organism>
<keyword evidence="2" id="KW-0645">Protease</keyword>
<dbReference type="InterPro" id="IPR041489">
    <property type="entry name" value="PDZ_6"/>
</dbReference>
<dbReference type="PRINTS" id="PR00834">
    <property type="entry name" value="PROTEASES2C"/>
</dbReference>
<dbReference type="GO" id="GO:0012501">
    <property type="term" value="P:programmed cell death"/>
    <property type="evidence" value="ECO:0007669"/>
    <property type="project" value="TreeGrafter"/>
</dbReference>
<dbReference type="GO" id="GO:0006508">
    <property type="term" value="P:proteolysis"/>
    <property type="evidence" value="ECO:0007669"/>
    <property type="project" value="UniProtKB-KW"/>
</dbReference>
<dbReference type="InterPro" id="IPR036034">
    <property type="entry name" value="PDZ_sf"/>
</dbReference>
<evidence type="ECO:0000313" key="6">
    <source>
        <dbReference type="Proteomes" id="UP000005408"/>
    </source>
</evidence>
<proteinExistence type="inferred from homology"/>
<reference evidence="5" key="1">
    <citation type="submission" date="2022-08" db="UniProtKB">
        <authorList>
            <consortium name="EnsemblMetazoa"/>
        </authorList>
    </citation>
    <scope>IDENTIFICATION</scope>
    <source>
        <strain evidence="5">05x7-T-G4-1.051#20</strain>
    </source>
</reference>
<dbReference type="AlphaFoldDB" id="A0A8W8IK83"/>
<dbReference type="Gene3D" id="2.40.10.120">
    <property type="match status" value="1"/>
</dbReference>
<evidence type="ECO:0000259" key="4">
    <source>
        <dbReference type="PROSITE" id="PS50106"/>
    </source>
</evidence>
<dbReference type="Pfam" id="PF13365">
    <property type="entry name" value="Trypsin_2"/>
    <property type="match status" value="1"/>
</dbReference>
<name>A0A8W8IK83_MAGGI</name>
<keyword evidence="6" id="KW-1185">Reference proteome</keyword>
<sequence>MTSLREKTLFVGNFIRRRCVIDSRGTVVKNTNSFLSQKVDLGLLNKLQANFQNRRPYFQFLSASILSSCVLYFIQKKRYTSANIDAYFWNDLGLRLGNALNLRAECAQGPGMRARFNFIADIVEQAQPAVVFLEVVKGNERYGPKQRASGSGFIVRSDGLILTNAHVVAGASRVQVCLNDGEKVQGVVQAVDQVCDLATVKVQRSNLPTLPLGKSSEVRPGEWVVALGSPFNLQKTVTAGIVSNPGRETMGNLTKSPPMIQHDAIINVGNSGGPLINLSLSLDDGEAIGINTMTLTSGISFALPADLAVDFLNRAKRVEGKFPKPAPKRHYVGLGVMSLTPDLQMNLKKMAPNFPTNVEQGIVIGSVYVGSPAHQAGLVPTDVITHINGKVVTSTSDYFKAIETGEKITLQIARSTGVFKVSIVPEDVD</sequence>
<dbReference type="GO" id="GO:0043065">
    <property type="term" value="P:positive regulation of apoptotic process"/>
    <property type="evidence" value="ECO:0007669"/>
    <property type="project" value="TreeGrafter"/>
</dbReference>
<dbReference type="InterPro" id="IPR009003">
    <property type="entry name" value="Peptidase_S1_PA"/>
</dbReference>
<dbReference type="SMART" id="SM00228">
    <property type="entry name" value="PDZ"/>
    <property type="match status" value="1"/>
</dbReference>
<dbReference type="SUPFAM" id="SSF50156">
    <property type="entry name" value="PDZ domain-like"/>
    <property type="match status" value="1"/>
</dbReference>
<evidence type="ECO:0000256" key="2">
    <source>
        <dbReference type="ARBA" id="ARBA00022670"/>
    </source>
</evidence>
<feature type="domain" description="PDZ" evidence="4">
    <location>
        <begin position="344"/>
        <end position="416"/>
    </location>
</feature>
<dbReference type="PANTHER" id="PTHR22939">
    <property type="entry name" value="SERINE PROTEASE FAMILY S1C HTRA-RELATED"/>
    <property type="match status" value="1"/>
</dbReference>
<dbReference type="PANTHER" id="PTHR22939:SF129">
    <property type="entry name" value="SERINE PROTEASE HTRA2, MITOCHONDRIAL"/>
    <property type="match status" value="1"/>
</dbReference>
<dbReference type="InterPro" id="IPR001478">
    <property type="entry name" value="PDZ"/>
</dbReference>
<protein>
    <recommendedName>
        <fullName evidence="4">PDZ domain-containing protein</fullName>
    </recommendedName>
</protein>
<dbReference type="SUPFAM" id="SSF50494">
    <property type="entry name" value="Trypsin-like serine proteases"/>
    <property type="match status" value="1"/>
</dbReference>
<dbReference type="GO" id="GO:0004252">
    <property type="term" value="F:serine-type endopeptidase activity"/>
    <property type="evidence" value="ECO:0007669"/>
    <property type="project" value="InterPro"/>
</dbReference>
<evidence type="ECO:0000313" key="5">
    <source>
        <dbReference type="EnsemblMetazoa" id="G14374.6:cds"/>
    </source>
</evidence>
<evidence type="ECO:0000256" key="1">
    <source>
        <dbReference type="ARBA" id="ARBA00010541"/>
    </source>
</evidence>
<dbReference type="Pfam" id="PF17820">
    <property type="entry name" value="PDZ_6"/>
    <property type="match status" value="1"/>
</dbReference>
<dbReference type="EnsemblMetazoa" id="G14374.6">
    <property type="protein sequence ID" value="G14374.6:cds"/>
    <property type="gene ID" value="G14374"/>
</dbReference>
<dbReference type="Gene3D" id="2.30.42.10">
    <property type="match status" value="1"/>
</dbReference>